<evidence type="ECO:0000259" key="4">
    <source>
        <dbReference type="Pfam" id="PF01156"/>
    </source>
</evidence>
<feature type="transmembrane region" description="Helical" evidence="3">
    <location>
        <begin position="12"/>
        <end position="29"/>
    </location>
</feature>
<dbReference type="Gene3D" id="3.90.245.10">
    <property type="entry name" value="Ribonucleoside hydrolase-like"/>
    <property type="match status" value="1"/>
</dbReference>
<organism evidence="5 6">
    <name type="scientific">Nitrospira tepida</name>
    <dbReference type="NCBI Taxonomy" id="2973512"/>
    <lineage>
        <taxon>Bacteria</taxon>
        <taxon>Pseudomonadati</taxon>
        <taxon>Nitrospirota</taxon>
        <taxon>Nitrospiria</taxon>
        <taxon>Nitrospirales</taxon>
        <taxon>Nitrospiraceae</taxon>
        <taxon>Nitrospira</taxon>
    </lineage>
</organism>
<keyword evidence="1" id="KW-0378">Hydrolase</keyword>
<dbReference type="PANTHER" id="PTHR12304">
    <property type="entry name" value="INOSINE-URIDINE PREFERRING NUCLEOSIDE HYDROLASE"/>
    <property type="match status" value="1"/>
</dbReference>
<dbReference type="KEGG" id="nti:DNFV4_00159"/>
<dbReference type="Pfam" id="PF01156">
    <property type="entry name" value="IU_nuc_hydro"/>
    <property type="match status" value="1"/>
</dbReference>
<name>A0AA86MVF8_9BACT</name>
<dbReference type="InterPro" id="IPR023186">
    <property type="entry name" value="IUNH"/>
</dbReference>
<evidence type="ECO:0000256" key="2">
    <source>
        <dbReference type="ARBA" id="ARBA00023295"/>
    </source>
</evidence>
<keyword evidence="3" id="KW-0472">Membrane</keyword>
<sequence>MTRKVFTSRAIGTILALLAVSTVAVVALIHQPQEVQLVTFLLPLLAVWYLRSKGWSDARLSWQLPLAGYASTFAIGAGLSLSNQDLRTDVELVGASAFAVVTVLGIAHLYKGVRALPGEQPPQWKKDAAAGLVCTLLLVWAVSSLAYASYEAKHHAIPVSAISGQQSAGTPQTAKPASVWIDTDPACGAGTTVDVDDCWALLAAVRSPELAIRGISTVFGNQDGRRVHRVIEEVLARLAGGQPADAAPFQLHAGSSVRGGSAWRPTPASQALAAALEREPLTILALGPLTNIATLLRHRPDLTERIERIVLVGGKRPGQLFHPGHQWWFHFGDFNIAQDPDAARIVLYSGAPVTLVPFDLATKLVVTEADLERLREGDGAAKWLSEVSQPWLSFWNTMLGKPGFHPFDVLAVAYAAMPEHFRCRRIPARIGFNLFLEPFGMGRDLEVAKGLHGPLVTDCYDLDREVKDVVLTRILGESYAAFDVSRAM</sequence>
<feature type="transmembrane region" description="Helical" evidence="3">
    <location>
        <begin position="35"/>
        <end position="50"/>
    </location>
</feature>
<reference evidence="5" key="1">
    <citation type="submission" date="2022-10" db="EMBL/GenBank/DDBJ databases">
        <authorList>
            <person name="Koch H."/>
        </authorList>
    </citation>
    <scope>NUCLEOTIDE SEQUENCE</scope>
    <source>
        <strain evidence="5">DNF</strain>
    </source>
</reference>
<dbReference type="GO" id="GO:0006152">
    <property type="term" value="P:purine nucleoside catabolic process"/>
    <property type="evidence" value="ECO:0007669"/>
    <property type="project" value="TreeGrafter"/>
</dbReference>
<keyword evidence="2" id="KW-0326">Glycosidase</keyword>
<accession>A0AA86MVF8</accession>
<keyword evidence="6" id="KW-1185">Reference proteome</keyword>
<feature type="domain" description="Inosine/uridine-preferring nucleoside hydrolase" evidence="4">
    <location>
        <begin position="179"/>
        <end position="430"/>
    </location>
</feature>
<feature type="transmembrane region" description="Helical" evidence="3">
    <location>
        <begin position="62"/>
        <end position="80"/>
    </location>
</feature>
<evidence type="ECO:0000256" key="1">
    <source>
        <dbReference type="ARBA" id="ARBA00022801"/>
    </source>
</evidence>
<keyword evidence="3" id="KW-0812">Transmembrane</keyword>
<dbReference type="PANTHER" id="PTHR12304:SF4">
    <property type="entry name" value="URIDINE NUCLEOSIDASE"/>
    <property type="match status" value="1"/>
</dbReference>
<dbReference type="EMBL" id="OX365700">
    <property type="protein sequence ID" value="CAI4029741.1"/>
    <property type="molecule type" value="Genomic_DNA"/>
</dbReference>
<dbReference type="AlphaFoldDB" id="A0AA86MVF8"/>
<evidence type="ECO:0000256" key="3">
    <source>
        <dbReference type="SAM" id="Phobius"/>
    </source>
</evidence>
<dbReference type="GO" id="GO:0005829">
    <property type="term" value="C:cytosol"/>
    <property type="evidence" value="ECO:0007669"/>
    <property type="project" value="TreeGrafter"/>
</dbReference>
<dbReference type="InterPro" id="IPR036452">
    <property type="entry name" value="Ribo_hydro-like"/>
</dbReference>
<evidence type="ECO:0000313" key="5">
    <source>
        <dbReference type="EMBL" id="CAI4029741.1"/>
    </source>
</evidence>
<dbReference type="Proteomes" id="UP001179121">
    <property type="component" value="Chromosome"/>
</dbReference>
<proteinExistence type="predicted"/>
<feature type="transmembrane region" description="Helical" evidence="3">
    <location>
        <begin position="92"/>
        <end position="110"/>
    </location>
</feature>
<evidence type="ECO:0000313" key="6">
    <source>
        <dbReference type="Proteomes" id="UP001179121"/>
    </source>
</evidence>
<feature type="transmembrane region" description="Helical" evidence="3">
    <location>
        <begin position="130"/>
        <end position="150"/>
    </location>
</feature>
<protein>
    <submittedName>
        <fullName evidence="5">IU_nuc_hydro domain-containing protein</fullName>
    </submittedName>
</protein>
<dbReference type="SUPFAM" id="SSF53590">
    <property type="entry name" value="Nucleoside hydrolase"/>
    <property type="match status" value="1"/>
</dbReference>
<dbReference type="RefSeq" id="WP_289266767.1">
    <property type="nucleotide sequence ID" value="NZ_OX365700.1"/>
</dbReference>
<keyword evidence="3" id="KW-1133">Transmembrane helix</keyword>
<dbReference type="InterPro" id="IPR001910">
    <property type="entry name" value="Inosine/uridine_hydrolase_dom"/>
</dbReference>
<gene>
    <name evidence="5" type="ORF">DNFV4_00159</name>
</gene>
<dbReference type="GO" id="GO:0008477">
    <property type="term" value="F:purine nucleosidase activity"/>
    <property type="evidence" value="ECO:0007669"/>
    <property type="project" value="TreeGrafter"/>
</dbReference>